<name>A0A926VGQ5_9CYAN</name>
<dbReference type="PANTHER" id="PTHR47121">
    <property type="entry name" value="THYLAKOID LUMENAL PROTEIN TL20.3, CHLOROPLASTIC"/>
    <property type="match status" value="1"/>
</dbReference>
<evidence type="ECO:0000313" key="1">
    <source>
        <dbReference type="EMBL" id="MBD2183482.1"/>
    </source>
</evidence>
<dbReference type="EMBL" id="JACJPW010000056">
    <property type="protein sequence ID" value="MBD2183482.1"/>
    <property type="molecule type" value="Genomic_DNA"/>
</dbReference>
<dbReference type="PANTHER" id="PTHR47121:SF2">
    <property type="entry name" value="THYLAKOID LUMENAL PROTEIN TL20.3, CHLOROPLASTIC"/>
    <property type="match status" value="1"/>
</dbReference>
<dbReference type="SUPFAM" id="SSF141571">
    <property type="entry name" value="Pentapeptide repeat-like"/>
    <property type="match status" value="1"/>
</dbReference>
<dbReference type="Gene3D" id="2.160.20.80">
    <property type="entry name" value="E3 ubiquitin-protein ligase SopA"/>
    <property type="match status" value="1"/>
</dbReference>
<sequence>MFSKFPSPLINIWRRLLVIILLLALAFGWVMLNATPVAFAQAKTINYTKTSLEYRDFSNSDLRGAVFAAAEMRGANLQGSNLTNSILTQAILLEANLSGANLTGALADQVTFKNANLTNAIFKEAMLTSSRFDGAIVTGSDFTDALIDRYEATQMCKRADGINPVTGVSTRDSLGCR</sequence>
<accession>A0A926VGQ5</accession>
<proteinExistence type="predicted"/>
<dbReference type="RefSeq" id="WP_190467888.1">
    <property type="nucleotide sequence ID" value="NZ_JACJPW010000056.1"/>
</dbReference>
<dbReference type="Pfam" id="PF00805">
    <property type="entry name" value="Pentapeptide"/>
    <property type="match status" value="2"/>
</dbReference>
<gene>
    <name evidence="1" type="ORF">H6G03_20870</name>
</gene>
<dbReference type="AlphaFoldDB" id="A0A926VGQ5"/>
<keyword evidence="2" id="KW-1185">Reference proteome</keyword>
<organism evidence="1 2">
    <name type="scientific">Aerosakkonema funiforme FACHB-1375</name>
    <dbReference type="NCBI Taxonomy" id="2949571"/>
    <lineage>
        <taxon>Bacteria</taxon>
        <taxon>Bacillati</taxon>
        <taxon>Cyanobacteriota</taxon>
        <taxon>Cyanophyceae</taxon>
        <taxon>Oscillatoriophycideae</taxon>
        <taxon>Aerosakkonematales</taxon>
        <taxon>Aerosakkonemataceae</taxon>
        <taxon>Aerosakkonema</taxon>
    </lineage>
</organism>
<dbReference type="InterPro" id="IPR001646">
    <property type="entry name" value="5peptide_repeat"/>
</dbReference>
<reference evidence="1" key="1">
    <citation type="journal article" date="2015" name="ISME J.">
        <title>Draft Genome Sequence of Streptomyces incarnatus NRRL8089, which Produces the Nucleoside Antibiotic Sinefungin.</title>
        <authorList>
            <person name="Oshima K."/>
            <person name="Hattori M."/>
            <person name="Shimizu H."/>
            <person name="Fukuda K."/>
            <person name="Nemoto M."/>
            <person name="Inagaki K."/>
            <person name="Tamura T."/>
        </authorList>
    </citation>
    <scope>NUCLEOTIDE SEQUENCE</scope>
    <source>
        <strain evidence="1">FACHB-1375</strain>
    </source>
</reference>
<dbReference type="InterPro" id="IPR053285">
    <property type="entry name" value="Thylakoid_lumenal_pentapeptide"/>
</dbReference>
<comment type="caution">
    <text evidence="1">The sequence shown here is derived from an EMBL/GenBank/DDBJ whole genome shotgun (WGS) entry which is preliminary data.</text>
</comment>
<evidence type="ECO:0000313" key="2">
    <source>
        <dbReference type="Proteomes" id="UP000641646"/>
    </source>
</evidence>
<dbReference type="Proteomes" id="UP000641646">
    <property type="component" value="Unassembled WGS sequence"/>
</dbReference>
<protein>
    <submittedName>
        <fullName evidence="1">Pentapeptide repeat-containing protein</fullName>
    </submittedName>
</protein>
<reference evidence="1" key="2">
    <citation type="submission" date="2020-08" db="EMBL/GenBank/DDBJ databases">
        <authorList>
            <person name="Chen M."/>
            <person name="Teng W."/>
            <person name="Zhao L."/>
            <person name="Hu C."/>
            <person name="Zhou Y."/>
            <person name="Han B."/>
            <person name="Song L."/>
            <person name="Shu W."/>
        </authorList>
    </citation>
    <scope>NUCLEOTIDE SEQUENCE</scope>
    <source>
        <strain evidence="1">FACHB-1375</strain>
    </source>
</reference>